<gene>
    <name evidence="7" type="ORF">EJ05DRAFT_479108</name>
</gene>
<reference evidence="7" key="1">
    <citation type="journal article" date="2020" name="Stud. Mycol.">
        <title>101 Dothideomycetes genomes: a test case for predicting lifestyles and emergence of pathogens.</title>
        <authorList>
            <person name="Haridas S."/>
            <person name="Albert R."/>
            <person name="Binder M."/>
            <person name="Bloem J."/>
            <person name="Labutti K."/>
            <person name="Salamov A."/>
            <person name="Andreopoulos B."/>
            <person name="Baker S."/>
            <person name="Barry K."/>
            <person name="Bills G."/>
            <person name="Bluhm B."/>
            <person name="Cannon C."/>
            <person name="Castanera R."/>
            <person name="Culley D."/>
            <person name="Daum C."/>
            <person name="Ezra D."/>
            <person name="Gonzalez J."/>
            <person name="Henrissat B."/>
            <person name="Kuo A."/>
            <person name="Liang C."/>
            <person name="Lipzen A."/>
            <person name="Lutzoni F."/>
            <person name="Magnuson J."/>
            <person name="Mondo S."/>
            <person name="Nolan M."/>
            <person name="Ohm R."/>
            <person name="Pangilinan J."/>
            <person name="Park H.-J."/>
            <person name="Ramirez L."/>
            <person name="Alfaro M."/>
            <person name="Sun H."/>
            <person name="Tritt A."/>
            <person name="Yoshinaga Y."/>
            <person name="Zwiers L.-H."/>
            <person name="Turgeon B."/>
            <person name="Goodwin S."/>
            <person name="Spatafora J."/>
            <person name="Crous P."/>
            <person name="Grigoriev I."/>
        </authorList>
    </citation>
    <scope>NUCLEOTIDE SEQUENCE</scope>
    <source>
        <strain evidence="7">CBS 121739</strain>
    </source>
</reference>
<dbReference type="PRINTS" id="PR00063">
    <property type="entry name" value="RIBOSOMALL27"/>
</dbReference>
<dbReference type="EMBL" id="ML996579">
    <property type="protein sequence ID" value="KAF2754668.1"/>
    <property type="molecule type" value="Genomic_DNA"/>
</dbReference>
<dbReference type="GO" id="GO:0003735">
    <property type="term" value="F:structural constituent of ribosome"/>
    <property type="evidence" value="ECO:0007669"/>
    <property type="project" value="InterPro"/>
</dbReference>
<dbReference type="FunFam" id="2.40.50.100:FF:000042">
    <property type="entry name" value="50S ribosomal protein L27"/>
    <property type="match status" value="1"/>
</dbReference>
<evidence type="ECO:0000256" key="2">
    <source>
        <dbReference type="ARBA" id="ARBA00010797"/>
    </source>
</evidence>
<dbReference type="RefSeq" id="XP_033597119.1">
    <property type="nucleotide sequence ID" value="XM_033744606.1"/>
</dbReference>
<evidence type="ECO:0000256" key="3">
    <source>
        <dbReference type="ARBA" id="ARBA00022980"/>
    </source>
</evidence>
<comment type="similarity">
    <text evidence="2">Belongs to the bacterial ribosomal protein bL27 family.</text>
</comment>
<keyword evidence="5" id="KW-0687">Ribonucleoprotein</keyword>
<sequence length="255" mass="28737">MLLPRRLWTPIRASNLTTTKTIPKTLSPNSRALDDIRTAALTPLSLNLVRHATHASEGRANGAKNGPGKRLGAKVTAEEWVVPGNIIYKQRGTLWFPGENVEMGRDHTLHAAVAGYVKYYRNPALHPKRKYIGVVFNRDDTLPYPPNAARKRRLGMDAVPIVERQHSIAQDMTMEVGSHRFVARDIPRNMRGTAGTTRHGYAPRMANWEIGREAEKSAAKVEPFVKGDRWAAWRKADARGLRITQAKTLRKRKRK</sequence>
<evidence type="ECO:0000256" key="1">
    <source>
        <dbReference type="ARBA" id="ARBA00004173"/>
    </source>
</evidence>
<dbReference type="Gene3D" id="2.40.50.100">
    <property type="match status" value="1"/>
</dbReference>
<protein>
    <recommendedName>
        <fullName evidence="6">Large ribosomal subunit protein bL27m</fullName>
    </recommendedName>
</protein>
<name>A0A6A6VVF6_9PEZI</name>
<dbReference type="Proteomes" id="UP000799437">
    <property type="component" value="Unassembled WGS sequence"/>
</dbReference>
<evidence type="ECO:0000256" key="4">
    <source>
        <dbReference type="ARBA" id="ARBA00023128"/>
    </source>
</evidence>
<proteinExistence type="inferred from homology"/>
<keyword evidence="4" id="KW-0496">Mitochondrion</keyword>
<dbReference type="GO" id="GO:0006412">
    <property type="term" value="P:translation"/>
    <property type="evidence" value="ECO:0007669"/>
    <property type="project" value="InterPro"/>
</dbReference>
<comment type="subcellular location">
    <subcellularLocation>
        <location evidence="1">Mitochondrion</location>
    </subcellularLocation>
</comment>
<dbReference type="PANTHER" id="PTHR15893">
    <property type="entry name" value="RIBOSOMAL PROTEIN L27"/>
    <property type="match status" value="1"/>
</dbReference>
<keyword evidence="3" id="KW-0689">Ribosomal protein</keyword>
<evidence type="ECO:0000313" key="8">
    <source>
        <dbReference type="Proteomes" id="UP000799437"/>
    </source>
</evidence>
<organism evidence="7 8">
    <name type="scientific">Pseudovirgaria hyperparasitica</name>
    <dbReference type="NCBI Taxonomy" id="470096"/>
    <lineage>
        <taxon>Eukaryota</taxon>
        <taxon>Fungi</taxon>
        <taxon>Dikarya</taxon>
        <taxon>Ascomycota</taxon>
        <taxon>Pezizomycotina</taxon>
        <taxon>Dothideomycetes</taxon>
        <taxon>Dothideomycetes incertae sedis</taxon>
        <taxon>Acrospermales</taxon>
        <taxon>Acrospermaceae</taxon>
        <taxon>Pseudovirgaria</taxon>
    </lineage>
</organism>
<evidence type="ECO:0000313" key="7">
    <source>
        <dbReference type="EMBL" id="KAF2754668.1"/>
    </source>
</evidence>
<dbReference type="SUPFAM" id="SSF110324">
    <property type="entry name" value="Ribosomal L27 protein-like"/>
    <property type="match status" value="1"/>
</dbReference>
<dbReference type="AlphaFoldDB" id="A0A6A6VVF6"/>
<dbReference type="OrthoDB" id="1867012at2759"/>
<dbReference type="GO" id="GO:0005762">
    <property type="term" value="C:mitochondrial large ribosomal subunit"/>
    <property type="evidence" value="ECO:0007669"/>
    <property type="project" value="TreeGrafter"/>
</dbReference>
<dbReference type="InterPro" id="IPR001684">
    <property type="entry name" value="Ribosomal_bL27"/>
</dbReference>
<evidence type="ECO:0000256" key="6">
    <source>
        <dbReference type="ARBA" id="ARBA00035267"/>
    </source>
</evidence>
<evidence type="ECO:0000256" key="5">
    <source>
        <dbReference type="ARBA" id="ARBA00023274"/>
    </source>
</evidence>
<keyword evidence="8" id="KW-1185">Reference proteome</keyword>
<dbReference type="GeneID" id="54485660"/>
<dbReference type="Pfam" id="PF01016">
    <property type="entry name" value="Ribosomal_L27"/>
    <property type="match status" value="1"/>
</dbReference>
<dbReference type="PANTHER" id="PTHR15893:SF0">
    <property type="entry name" value="LARGE RIBOSOMAL SUBUNIT PROTEIN BL27M"/>
    <property type="match status" value="1"/>
</dbReference>
<accession>A0A6A6VVF6</accession>